<evidence type="ECO:0000313" key="2">
    <source>
        <dbReference type="Proteomes" id="UP001163828"/>
    </source>
</evidence>
<accession>A0ABQ8PY48</accession>
<gene>
    <name evidence="1" type="ORF">F5050DRAFT_1536778</name>
</gene>
<protein>
    <submittedName>
        <fullName evidence="1">Uncharacterized protein</fullName>
    </submittedName>
</protein>
<dbReference type="Proteomes" id="UP001163828">
    <property type="component" value="Unassembled WGS sequence"/>
</dbReference>
<sequence length="106" mass="11995">MSAHQHKRLAQNHRWQMEVLPCLIRPYISMLRRTDNLRNEAGMLDKAGTCLNNPRLLEISILELQKLVLSVCACRTAAVQLVEQGLFPCAPVHPTLAVDIHVLDFV</sequence>
<proteinExistence type="predicted"/>
<name>A0ABQ8PY48_9AGAR</name>
<comment type="caution">
    <text evidence="1">The sequence shown here is derived from an EMBL/GenBank/DDBJ whole genome shotgun (WGS) entry which is preliminary data.</text>
</comment>
<evidence type="ECO:0000313" key="1">
    <source>
        <dbReference type="EMBL" id="KAJ3991360.1"/>
    </source>
</evidence>
<reference evidence="1" key="1">
    <citation type="submission" date="2022-08" db="EMBL/GenBank/DDBJ databases">
        <authorList>
            <consortium name="DOE Joint Genome Institute"/>
            <person name="Min B."/>
            <person name="Riley R."/>
            <person name="Sierra-Patev S."/>
            <person name="Naranjo-Ortiz M."/>
            <person name="Looney B."/>
            <person name="Konkel Z."/>
            <person name="Slot J.C."/>
            <person name="Sakamoto Y."/>
            <person name="Steenwyk J.L."/>
            <person name="Rokas A."/>
            <person name="Carro J."/>
            <person name="Camarero S."/>
            <person name="Ferreira P."/>
            <person name="Molpeceres G."/>
            <person name="Ruiz-Duenas F.J."/>
            <person name="Serrano A."/>
            <person name="Henrissat B."/>
            <person name="Drula E."/>
            <person name="Hughes K.W."/>
            <person name="Mata J.L."/>
            <person name="Ishikawa N.K."/>
            <person name="Vargas-Isla R."/>
            <person name="Ushijima S."/>
            <person name="Smith C.A."/>
            <person name="Ahrendt S."/>
            <person name="Andreopoulos W."/>
            <person name="He G."/>
            <person name="Labutti K."/>
            <person name="Lipzen A."/>
            <person name="Ng V."/>
            <person name="Sandor L."/>
            <person name="Barry K."/>
            <person name="Martinez A.T."/>
            <person name="Xiao Y."/>
            <person name="Gibbons J.G."/>
            <person name="Terashima K."/>
            <person name="Hibbett D.S."/>
            <person name="Grigoriev I.V."/>
        </authorList>
    </citation>
    <scope>NUCLEOTIDE SEQUENCE</scope>
    <source>
        <strain evidence="1">TFB10827</strain>
    </source>
</reference>
<feature type="non-terminal residue" evidence="1">
    <location>
        <position position="106"/>
    </location>
</feature>
<dbReference type="EMBL" id="MU791063">
    <property type="protein sequence ID" value="KAJ3991360.1"/>
    <property type="molecule type" value="Genomic_DNA"/>
</dbReference>
<keyword evidence="2" id="KW-1185">Reference proteome</keyword>
<organism evidence="1 2">
    <name type="scientific">Lentinula boryana</name>
    <dbReference type="NCBI Taxonomy" id="40481"/>
    <lineage>
        <taxon>Eukaryota</taxon>
        <taxon>Fungi</taxon>
        <taxon>Dikarya</taxon>
        <taxon>Basidiomycota</taxon>
        <taxon>Agaricomycotina</taxon>
        <taxon>Agaricomycetes</taxon>
        <taxon>Agaricomycetidae</taxon>
        <taxon>Agaricales</taxon>
        <taxon>Marasmiineae</taxon>
        <taxon>Omphalotaceae</taxon>
        <taxon>Lentinula</taxon>
    </lineage>
</organism>